<dbReference type="Proteomes" id="UP001451606">
    <property type="component" value="Chromosome"/>
</dbReference>
<keyword evidence="1" id="KW-1133">Transmembrane helix</keyword>
<dbReference type="KEGG" id="omr:OXIME_000380"/>
<protein>
    <recommendedName>
        <fullName evidence="4">DUF1616 domain-containing protein</fullName>
    </recommendedName>
</protein>
<keyword evidence="1" id="KW-0812">Transmembrane</keyword>
<evidence type="ECO:0000256" key="1">
    <source>
        <dbReference type="SAM" id="Phobius"/>
    </source>
</evidence>
<proteinExistence type="predicted"/>
<gene>
    <name evidence="2" type="ORF">OXIME_000380</name>
</gene>
<reference evidence="2 3" key="1">
    <citation type="submission" date="2023-09" db="EMBL/GenBank/DDBJ databases">
        <authorList>
            <person name="Golyshina O.V."/>
            <person name="Lunev E.A."/>
            <person name="Bargiela R."/>
            <person name="Gaines M.C."/>
            <person name="Daum B."/>
            <person name="Bale N.J."/>
            <person name="Koenen M."/>
            <person name="Sinninghe Damst J.S."/>
            <person name="Yakimov M."/>
            <person name="Golyshin P.N."/>
        </authorList>
    </citation>
    <scope>NUCLEOTIDE SEQUENCE [LARGE SCALE GENOMIC DNA]</scope>
    <source>
        <strain evidence="2 3">M1</strain>
    </source>
</reference>
<evidence type="ECO:0000313" key="2">
    <source>
        <dbReference type="EMBL" id="WYX99835.1"/>
    </source>
</evidence>
<keyword evidence="1" id="KW-0472">Membrane</keyword>
<accession>A0AAX4NEC0</accession>
<keyword evidence="3" id="KW-1185">Reference proteome</keyword>
<feature type="transmembrane region" description="Helical" evidence="1">
    <location>
        <begin position="12"/>
        <end position="31"/>
    </location>
</feature>
<dbReference type="GeneID" id="95967105"/>
<name>A0AAX4NEC0_9ARCH</name>
<dbReference type="AlphaFoldDB" id="A0AAX4NEC0"/>
<evidence type="ECO:0000313" key="3">
    <source>
        <dbReference type="Proteomes" id="UP001451606"/>
    </source>
</evidence>
<organism evidence="2 3">
    <name type="scientific">Oxyplasma meridianum</name>
    <dbReference type="NCBI Taxonomy" id="3073602"/>
    <lineage>
        <taxon>Archaea</taxon>
        <taxon>Methanobacteriati</taxon>
        <taxon>Thermoplasmatota</taxon>
        <taxon>Thermoplasmata</taxon>
        <taxon>Thermoplasmatales</taxon>
        <taxon>Thermoplasmataceae</taxon>
        <taxon>Oxyplasma</taxon>
    </lineage>
</organism>
<dbReference type="EMBL" id="CP133772">
    <property type="protein sequence ID" value="WYX99835.1"/>
    <property type="molecule type" value="Genomic_DNA"/>
</dbReference>
<dbReference type="RefSeq" id="WP_393971796.1">
    <property type="nucleotide sequence ID" value="NZ_CP133772.1"/>
</dbReference>
<sequence>MEKPQIRKSDIIAGIVAVIVIVVGISVGVVASDNINYNADNPLLAIINDSGNTFNITTNTTYFYYNFTVQTNQNGFIITLGSIPSVPYKLNVTNSTISIPILSVNSSTQYNLSAAPFLKDVVNQTVSLQFLVNQKAVSILKNDTKLPRVDNILVYVTPTYNAPLQKEVIFTVNFPT</sequence>
<evidence type="ECO:0008006" key="4">
    <source>
        <dbReference type="Google" id="ProtNLM"/>
    </source>
</evidence>